<dbReference type="PANTHER" id="PTHR34524:SF6">
    <property type="entry name" value="CALCYPHOSINE LIKE"/>
    <property type="match status" value="1"/>
</dbReference>
<evidence type="ECO:0000313" key="5">
    <source>
        <dbReference type="EMBL" id="CAE0326376.1"/>
    </source>
</evidence>
<dbReference type="PROSITE" id="PS50222">
    <property type="entry name" value="EF_HAND_2"/>
    <property type="match status" value="4"/>
</dbReference>
<dbReference type="InterPro" id="IPR051581">
    <property type="entry name" value="Ca-bind"/>
</dbReference>
<dbReference type="GO" id="GO:0005509">
    <property type="term" value="F:calcium ion binding"/>
    <property type="evidence" value="ECO:0007669"/>
    <property type="project" value="InterPro"/>
</dbReference>
<accession>A0A7S3MZI8</accession>
<name>A0A7S3MZI8_9SPIT</name>
<organism evidence="5">
    <name type="scientific">Strombidium inclinatum</name>
    <dbReference type="NCBI Taxonomy" id="197538"/>
    <lineage>
        <taxon>Eukaryota</taxon>
        <taxon>Sar</taxon>
        <taxon>Alveolata</taxon>
        <taxon>Ciliophora</taxon>
        <taxon>Intramacronucleata</taxon>
        <taxon>Spirotrichea</taxon>
        <taxon>Oligotrichia</taxon>
        <taxon>Strombidiidae</taxon>
        <taxon>Strombidium</taxon>
    </lineage>
</organism>
<reference evidence="5" key="1">
    <citation type="submission" date="2021-01" db="EMBL/GenBank/DDBJ databases">
        <authorList>
            <person name="Corre E."/>
            <person name="Pelletier E."/>
            <person name="Niang G."/>
            <person name="Scheremetjew M."/>
            <person name="Finn R."/>
            <person name="Kale V."/>
            <person name="Holt S."/>
            <person name="Cochrane G."/>
            <person name="Meng A."/>
            <person name="Brown T."/>
            <person name="Cohen L."/>
        </authorList>
    </citation>
    <scope>NUCLEOTIDE SEQUENCE</scope>
    <source>
        <strain evidence="5">S3</strain>
    </source>
</reference>
<dbReference type="InterPro" id="IPR011992">
    <property type="entry name" value="EF-hand-dom_pair"/>
</dbReference>
<proteinExistence type="predicted"/>
<dbReference type="SMART" id="SM00054">
    <property type="entry name" value="EFh"/>
    <property type="match status" value="4"/>
</dbReference>
<sequence length="292" mass="33552">MAFFGVDAQVRIDEINHQFRNILRQKGGYSVAALRNTFTKFDINGNGKLDLPEFEEALGDFGFFPKQVDLKALFKYYDANGDGQITYTEFLNALSDQRLSERKSSICHQAWSILDPKDSGFTTGKAVIDQAKCMDKGKAFLELFSETKGEKMDGKISQAEFFNQCLEISVVIPNDEYFVQHFEQLFSKVCELGETKIRKDRVMHTVMLIRQRLITLSNDKQEEYVLRNMFRTFDLDQSGSLTLNELAGLMAKLGVEYEHDLLLAVMRELDTNKSGVIEFEEFCQFLIINPYK</sequence>
<dbReference type="Pfam" id="PF13499">
    <property type="entry name" value="EF-hand_7"/>
    <property type="match status" value="2"/>
</dbReference>
<feature type="domain" description="EF-hand" evidence="4">
    <location>
        <begin position="29"/>
        <end position="64"/>
    </location>
</feature>
<dbReference type="Gene3D" id="1.10.238.10">
    <property type="entry name" value="EF-hand"/>
    <property type="match status" value="2"/>
</dbReference>
<dbReference type="SUPFAM" id="SSF47473">
    <property type="entry name" value="EF-hand"/>
    <property type="match status" value="1"/>
</dbReference>
<dbReference type="PROSITE" id="PS00018">
    <property type="entry name" value="EF_HAND_1"/>
    <property type="match status" value="4"/>
</dbReference>
<dbReference type="InterPro" id="IPR018247">
    <property type="entry name" value="EF_Hand_1_Ca_BS"/>
</dbReference>
<dbReference type="PANTHER" id="PTHR34524">
    <property type="entry name" value="CALCYPHOSIN"/>
    <property type="match status" value="1"/>
</dbReference>
<dbReference type="InterPro" id="IPR002048">
    <property type="entry name" value="EF_hand_dom"/>
</dbReference>
<evidence type="ECO:0000259" key="4">
    <source>
        <dbReference type="PROSITE" id="PS50222"/>
    </source>
</evidence>
<evidence type="ECO:0000256" key="1">
    <source>
        <dbReference type="ARBA" id="ARBA00022723"/>
    </source>
</evidence>
<dbReference type="EMBL" id="HBIH01017368">
    <property type="protein sequence ID" value="CAE0326376.1"/>
    <property type="molecule type" value="Transcribed_RNA"/>
</dbReference>
<keyword evidence="2" id="KW-0677">Repeat</keyword>
<feature type="domain" description="EF-hand" evidence="4">
    <location>
        <begin position="257"/>
        <end position="292"/>
    </location>
</feature>
<gene>
    <name evidence="5" type="ORF">SINC0208_LOCUS7003</name>
</gene>
<keyword evidence="3" id="KW-0106">Calcium</keyword>
<dbReference type="CDD" id="cd00051">
    <property type="entry name" value="EFh"/>
    <property type="match status" value="2"/>
</dbReference>
<dbReference type="AlphaFoldDB" id="A0A7S3MZI8"/>
<feature type="domain" description="EF-hand" evidence="4">
    <location>
        <begin position="65"/>
        <end position="100"/>
    </location>
</feature>
<protein>
    <recommendedName>
        <fullName evidence="4">EF-hand domain-containing protein</fullName>
    </recommendedName>
</protein>
<feature type="domain" description="EF-hand" evidence="4">
    <location>
        <begin position="221"/>
        <end position="256"/>
    </location>
</feature>
<evidence type="ECO:0000256" key="2">
    <source>
        <dbReference type="ARBA" id="ARBA00022737"/>
    </source>
</evidence>
<evidence type="ECO:0000256" key="3">
    <source>
        <dbReference type="ARBA" id="ARBA00022837"/>
    </source>
</evidence>
<keyword evidence="1" id="KW-0479">Metal-binding</keyword>